<dbReference type="InterPro" id="IPR004104">
    <property type="entry name" value="Gfo/Idh/MocA-like_OxRdtase_C"/>
</dbReference>
<evidence type="ECO:0000259" key="1">
    <source>
        <dbReference type="Pfam" id="PF01408"/>
    </source>
</evidence>
<dbReference type="InterPro" id="IPR050463">
    <property type="entry name" value="Gfo/Idh/MocA_oxidrdct_glycsds"/>
</dbReference>
<dbReference type="SUPFAM" id="SSF55347">
    <property type="entry name" value="Glyceraldehyde-3-phosphate dehydrogenase-like, C-terminal domain"/>
    <property type="match status" value="1"/>
</dbReference>
<dbReference type="KEGG" id="tpol:Mal48_31710"/>
<dbReference type="Pfam" id="PF01408">
    <property type="entry name" value="GFO_IDH_MocA"/>
    <property type="match status" value="1"/>
</dbReference>
<proteinExistence type="predicted"/>
<dbReference type="InterPro" id="IPR036291">
    <property type="entry name" value="NAD(P)-bd_dom_sf"/>
</dbReference>
<keyword evidence="4" id="KW-1185">Reference proteome</keyword>
<organism evidence="3 4">
    <name type="scientific">Thalassoglobus polymorphus</name>
    <dbReference type="NCBI Taxonomy" id="2527994"/>
    <lineage>
        <taxon>Bacteria</taxon>
        <taxon>Pseudomonadati</taxon>
        <taxon>Planctomycetota</taxon>
        <taxon>Planctomycetia</taxon>
        <taxon>Planctomycetales</taxon>
        <taxon>Planctomycetaceae</taxon>
        <taxon>Thalassoglobus</taxon>
    </lineage>
</organism>
<sequence>MPVVSPEQEQIGKDNFSGAVHSVNSGDLSRRDVLKAIAAGGVGTSAALFGYGALKGERVKVAFIGTGDEGNILLNEHPPEYMEIVAIADLRPSNRERAFKGDGNDVRRGLVKKLGAKEAAKIKTYGSHKELLEHKDELGLEAVVIATPLVTHAPISIDCMNAGLHVLTEKLMARTVPQCKEMIRKARDKNLLLAVGHQRHYSVLYDNANNLIQNGLLGDIRHIRAQWHRNNSFPHSDSWQKGIPRPDQKIPAKDLEQFGFNDVNQLVNWRLYEQTGGGLMAELGSHQMDAASIFLGKVHPIAVSGFGGKNFYGIPNVGPKDKWDDDREIDDQIFVTFEFPGAQYDATDEVKKRDKCIVTYSSINTNKFEPYGELVYGTRGTMFMKTEKEAMLWKEDGRGSQGGGPDQRLWVISGSEGGEGGPVMEAYETTSGPKVADTGGADWASNVSRGYREEMEHFCYAIRNQGPNYWPDGKPMDPEKGGLRCNGVVAMADAIMALTANLAMDLQTRIEFKPEWFDPDSDAAPELEHGVKA</sequence>
<evidence type="ECO:0000259" key="2">
    <source>
        <dbReference type="Pfam" id="PF02894"/>
    </source>
</evidence>
<dbReference type="PANTHER" id="PTHR43818:SF12">
    <property type="entry name" value="NADH-DEPENDENT DEHYDROGENASE-RELATED"/>
    <property type="match status" value="1"/>
</dbReference>
<dbReference type="PANTHER" id="PTHR43818">
    <property type="entry name" value="BCDNA.GH03377"/>
    <property type="match status" value="1"/>
</dbReference>
<protein>
    <submittedName>
        <fullName evidence="3">Glucose--fructose oxidoreductase</fullName>
        <ecNumber evidence="3">1.1.99.28</ecNumber>
    </submittedName>
</protein>
<dbReference type="Pfam" id="PF02894">
    <property type="entry name" value="GFO_IDH_MocA_C"/>
    <property type="match status" value="1"/>
</dbReference>
<dbReference type="SUPFAM" id="SSF51735">
    <property type="entry name" value="NAD(P)-binding Rossmann-fold domains"/>
    <property type="match status" value="1"/>
</dbReference>
<dbReference type="Proteomes" id="UP000315724">
    <property type="component" value="Chromosome"/>
</dbReference>
<dbReference type="Gene3D" id="3.40.50.720">
    <property type="entry name" value="NAD(P)-binding Rossmann-like Domain"/>
    <property type="match status" value="1"/>
</dbReference>
<dbReference type="RefSeq" id="WP_145200990.1">
    <property type="nucleotide sequence ID" value="NZ_CP036267.1"/>
</dbReference>
<reference evidence="3 4" key="1">
    <citation type="submission" date="2019-02" db="EMBL/GenBank/DDBJ databases">
        <title>Deep-cultivation of Planctomycetes and their phenomic and genomic characterization uncovers novel biology.</title>
        <authorList>
            <person name="Wiegand S."/>
            <person name="Jogler M."/>
            <person name="Boedeker C."/>
            <person name="Pinto D."/>
            <person name="Vollmers J."/>
            <person name="Rivas-Marin E."/>
            <person name="Kohn T."/>
            <person name="Peeters S.H."/>
            <person name="Heuer A."/>
            <person name="Rast P."/>
            <person name="Oberbeckmann S."/>
            <person name="Bunk B."/>
            <person name="Jeske O."/>
            <person name="Meyerdierks A."/>
            <person name="Storesund J.E."/>
            <person name="Kallscheuer N."/>
            <person name="Luecker S."/>
            <person name="Lage O.M."/>
            <person name="Pohl T."/>
            <person name="Merkel B.J."/>
            <person name="Hornburger P."/>
            <person name="Mueller R.-W."/>
            <person name="Bruemmer F."/>
            <person name="Labrenz M."/>
            <person name="Spormann A.M."/>
            <person name="Op den Camp H."/>
            <person name="Overmann J."/>
            <person name="Amann R."/>
            <person name="Jetten M.S.M."/>
            <person name="Mascher T."/>
            <person name="Medema M.H."/>
            <person name="Devos D.P."/>
            <person name="Kaster A.-K."/>
            <person name="Ovreas L."/>
            <person name="Rohde M."/>
            <person name="Galperin M.Y."/>
            <person name="Jogler C."/>
        </authorList>
    </citation>
    <scope>NUCLEOTIDE SEQUENCE [LARGE SCALE GENOMIC DNA]</scope>
    <source>
        <strain evidence="3 4">Mal48</strain>
    </source>
</reference>
<dbReference type="GO" id="GO:0000166">
    <property type="term" value="F:nucleotide binding"/>
    <property type="evidence" value="ECO:0007669"/>
    <property type="project" value="InterPro"/>
</dbReference>
<dbReference type="Gene3D" id="3.30.360.10">
    <property type="entry name" value="Dihydrodipicolinate Reductase, domain 2"/>
    <property type="match status" value="1"/>
</dbReference>
<feature type="domain" description="Gfo/Idh/MocA-like oxidoreductase C-terminal" evidence="2">
    <location>
        <begin position="214"/>
        <end position="469"/>
    </location>
</feature>
<accession>A0A517QQP3</accession>
<dbReference type="EMBL" id="CP036267">
    <property type="protein sequence ID" value="QDT33915.1"/>
    <property type="molecule type" value="Genomic_DNA"/>
</dbReference>
<evidence type="ECO:0000313" key="4">
    <source>
        <dbReference type="Proteomes" id="UP000315724"/>
    </source>
</evidence>
<keyword evidence="3" id="KW-0560">Oxidoreductase</keyword>
<name>A0A517QQP3_9PLAN</name>
<dbReference type="EC" id="1.1.99.28" evidence="3"/>
<dbReference type="GO" id="GO:0047061">
    <property type="term" value="F:glucose-fructose oxidoreductase activity"/>
    <property type="evidence" value="ECO:0007669"/>
    <property type="project" value="UniProtKB-EC"/>
</dbReference>
<evidence type="ECO:0000313" key="3">
    <source>
        <dbReference type="EMBL" id="QDT33915.1"/>
    </source>
</evidence>
<dbReference type="InterPro" id="IPR000683">
    <property type="entry name" value="Gfo/Idh/MocA-like_OxRdtase_N"/>
</dbReference>
<dbReference type="OrthoDB" id="9792935at2"/>
<feature type="domain" description="Gfo/Idh/MocA-like oxidoreductase N-terminal" evidence="1">
    <location>
        <begin position="60"/>
        <end position="197"/>
    </location>
</feature>
<gene>
    <name evidence="3" type="primary">gfo_6</name>
    <name evidence="3" type="ORF">Mal48_31710</name>
</gene>
<dbReference type="AlphaFoldDB" id="A0A517QQP3"/>